<organism evidence="4 5">
    <name type="scientific">Sphingomonas endophytica</name>
    <dbReference type="NCBI Taxonomy" id="869719"/>
    <lineage>
        <taxon>Bacteria</taxon>
        <taxon>Pseudomonadati</taxon>
        <taxon>Pseudomonadota</taxon>
        <taxon>Alphaproteobacteria</taxon>
        <taxon>Sphingomonadales</taxon>
        <taxon>Sphingomonadaceae</taxon>
        <taxon>Sphingomonas</taxon>
    </lineage>
</organism>
<dbReference type="SUPFAM" id="SSF63411">
    <property type="entry name" value="LuxS/MPP-like metallohydrolase"/>
    <property type="match status" value="4"/>
</dbReference>
<reference evidence="4 5" key="1">
    <citation type="submission" date="2020-08" db="EMBL/GenBank/DDBJ databases">
        <title>Genomic Encyclopedia of Type Strains, Phase IV (KMG-IV): sequencing the most valuable type-strain genomes for metagenomic binning, comparative biology and taxonomic classification.</title>
        <authorList>
            <person name="Goeker M."/>
        </authorList>
    </citation>
    <scope>NUCLEOTIDE SEQUENCE [LARGE SCALE GENOMIC DNA]</scope>
    <source>
        <strain evidence="4 5">DSM 101535</strain>
    </source>
</reference>
<evidence type="ECO:0000313" key="5">
    <source>
        <dbReference type="Proteomes" id="UP000560131"/>
    </source>
</evidence>
<accession>A0ABR6N4S9</accession>
<name>A0ABR6N4S9_9SPHN</name>
<dbReference type="Pfam" id="PF05193">
    <property type="entry name" value="Peptidase_M16_C"/>
    <property type="match status" value="2"/>
</dbReference>
<keyword evidence="5" id="KW-1185">Reference proteome</keyword>
<evidence type="ECO:0000259" key="3">
    <source>
        <dbReference type="Pfam" id="PF05193"/>
    </source>
</evidence>
<protein>
    <submittedName>
        <fullName evidence="4">Zinc protease</fullName>
        <ecNumber evidence="4">3.4.24.-</ecNumber>
    </submittedName>
</protein>
<gene>
    <name evidence="4" type="ORF">FHS97_001736</name>
</gene>
<dbReference type="PANTHER" id="PTHR11851">
    <property type="entry name" value="METALLOPROTEASE"/>
    <property type="match status" value="1"/>
</dbReference>
<dbReference type="InterPro" id="IPR050361">
    <property type="entry name" value="MPP/UQCRC_Complex"/>
</dbReference>
<dbReference type="InterPro" id="IPR007863">
    <property type="entry name" value="Peptidase_M16_C"/>
</dbReference>
<keyword evidence="2" id="KW-0482">Metalloprotease</keyword>
<comment type="similarity">
    <text evidence="1">Belongs to the peptidase M16 family.</text>
</comment>
<dbReference type="PANTHER" id="PTHR11851:SF49">
    <property type="entry name" value="MITOCHONDRIAL-PROCESSING PEPTIDASE SUBUNIT ALPHA"/>
    <property type="match status" value="1"/>
</dbReference>
<dbReference type="EC" id="3.4.24.-" evidence="4"/>
<evidence type="ECO:0000256" key="1">
    <source>
        <dbReference type="ARBA" id="ARBA00007261"/>
    </source>
</evidence>
<dbReference type="Gene3D" id="3.30.830.10">
    <property type="entry name" value="Metalloenzyme, LuxS/M16 peptidase-like"/>
    <property type="match status" value="4"/>
</dbReference>
<dbReference type="Proteomes" id="UP000560131">
    <property type="component" value="Unassembled WGS sequence"/>
</dbReference>
<dbReference type="GO" id="GO:0006508">
    <property type="term" value="P:proteolysis"/>
    <property type="evidence" value="ECO:0007669"/>
    <property type="project" value="UniProtKB-KW"/>
</dbReference>
<dbReference type="GO" id="GO:0008233">
    <property type="term" value="F:peptidase activity"/>
    <property type="evidence" value="ECO:0007669"/>
    <property type="project" value="UniProtKB-KW"/>
</dbReference>
<keyword evidence="4" id="KW-0378">Hydrolase</keyword>
<comment type="caution">
    <text evidence="4">The sequence shown here is derived from an EMBL/GenBank/DDBJ whole genome shotgun (WGS) entry which is preliminary data.</text>
</comment>
<dbReference type="EMBL" id="JACIJN010000005">
    <property type="protein sequence ID" value="MBB5725804.1"/>
    <property type="molecule type" value="Genomic_DNA"/>
</dbReference>
<proteinExistence type="inferred from homology"/>
<evidence type="ECO:0000256" key="2">
    <source>
        <dbReference type="ARBA" id="ARBA00023049"/>
    </source>
</evidence>
<sequence>MDHPYRHPVIGHERDIAGYGAAAIRAWHATHYGPGNAVLAITGAIDAEATLALVKRYFGSIPPIAPAPRVLARVDALPHQSVLHVSDRIDRPGIVFRSWMTPSLVAAPCTHVALLVAAELLGAGRSSLLHQRLVTEQARATHVEAKALGGRATGTFIISVTLESAPELATSTAIDAVIAELIETPIAADRLEDVRIRMLAERVRALESFEQRAATLIEGEILHRDARWSRREAQIIADLDEKDIRDAIRDWLTRDGFTLLVDRIPPAVALPRVAAGAPSIGDPAAVAVNVPLGEEARLRCGARLRVVHRPGDRHFHLRVLGRGGRAQEPVGLEGIAELAGSLPAIGAGADTAATLASRAARAGLRPAMRVLLDRALLDIGGLAGALPSAMGLAGDLLLRPCFGSDDQARVLAAMTAQARARATDPAAQAWRETNRALFGARHRLADAMPAAPDIAAQLTATDLERFHAASWHPDETVLLLAGDIRLADAVALAEAMFDGWAPGKPGAMPTRLALAPVEPGIRIVDAPGRKSVRITLTWRIDDALDMDEAVGLQCLGHILAGDFGARAGLRLRQDLGWTYGVQGGAGELLSRRGPGHGSLSAEVKPGLTGKALLELRRVIAGLREDRPATEAEIEAFRRVQRQTLARYSERASSAVNAMQIALEYDYDRHEDWLAARARVEALTPEVLRTQAHRLLPANEDLVTTLLGEAERIAAALDGVAQSGTIVVGEHG</sequence>
<keyword evidence="4" id="KW-0645">Protease</keyword>
<evidence type="ECO:0000313" key="4">
    <source>
        <dbReference type="EMBL" id="MBB5725804.1"/>
    </source>
</evidence>
<dbReference type="InterPro" id="IPR011249">
    <property type="entry name" value="Metalloenz_LuxS/M16"/>
</dbReference>
<feature type="domain" description="Peptidase M16 C-terminal" evidence="3">
    <location>
        <begin position="458"/>
        <end position="636"/>
    </location>
</feature>
<feature type="domain" description="Peptidase M16 C-terminal" evidence="3">
    <location>
        <begin position="22"/>
        <end position="195"/>
    </location>
</feature>